<feature type="region of interest" description="Disordered" evidence="2">
    <location>
        <begin position="409"/>
        <end position="440"/>
    </location>
</feature>
<gene>
    <name evidence="3" type="ORF">TCIL3000_11_16370</name>
</gene>
<organism evidence="3">
    <name type="scientific">Trypanosoma congolense (strain IL3000)</name>
    <dbReference type="NCBI Taxonomy" id="1068625"/>
    <lineage>
        <taxon>Eukaryota</taxon>
        <taxon>Discoba</taxon>
        <taxon>Euglenozoa</taxon>
        <taxon>Kinetoplastea</taxon>
        <taxon>Metakinetoplastina</taxon>
        <taxon>Trypanosomatida</taxon>
        <taxon>Trypanosomatidae</taxon>
        <taxon>Trypanosoma</taxon>
        <taxon>Nannomonas</taxon>
    </lineage>
</organism>
<name>G0V3A2_TRYCI</name>
<dbReference type="AlphaFoldDB" id="G0V3A2"/>
<keyword evidence="1" id="KW-0175">Coiled coil</keyword>
<accession>G0V3A2</accession>
<evidence type="ECO:0000256" key="2">
    <source>
        <dbReference type="SAM" id="MobiDB-lite"/>
    </source>
</evidence>
<feature type="coiled-coil region" evidence="1">
    <location>
        <begin position="150"/>
        <end position="184"/>
    </location>
</feature>
<protein>
    <submittedName>
        <fullName evidence="3">Uncharacterized protein TCIL3000_11_16370</fullName>
    </submittedName>
</protein>
<reference evidence="3" key="1">
    <citation type="journal article" date="2012" name="Proc. Natl. Acad. Sci. U.S.A.">
        <title>Antigenic diversity is generated by distinct evolutionary mechanisms in African trypanosome species.</title>
        <authorList>
            <person name="Jackson A.P."/>
            <person name="Berry A."/>
            <person name="Aslett M."/>
            <person name="Allison H.C."/>
            <person name="Burton P."/>
            <person name="Vavrova-Anderson J."/>
            <person name="Brown R."/>
            <person name="Browne H."/>
            <person name="Corton N."/>
            <person name="Hauser H."/>
            <person name="Gamble J."/>
            <person name="Gilderthorp R."/>
            <person name="Marcello L."/>
            <person name="McQuillan J."/>
            <person name="Otto T.D."/>
            <person name="Quail M.A."/>
            <person name="Sanders M.J."/>
            <person name="van Tonder A."/>
            <person name="Ginger M.L."/>
            <person name="Field M.C."/>
            <person name="Barry J.D."/>
            <person name="Hertz-Fowler C."/>
            <person name="Berriman M."/>
        </authorList>
    </citation>
    <scope>NUCLEOTIDE SEQUENCE</scope>
    <source>
        <strain evidence="3">IL3000</strain>
    </source>
</reference>
<proteinExistence type="predicted"/>
<sequence>MHTLVGAGVEFVPMASARHTDNVITRSRLDAITANSYKQPNPVDFLAAFRMEPKEERAEKDTSATDGEIMAASNASSEKMHLSSSTELFAGNIVVDFNSLNAHSQGDGMTARTEFLKGDEKDDAAEGVPAPLGLKDLRNAVVLDADTRELLRLRSRLGDERKAREALEKQREEERAAKARQRTVLATEQIGVVLAWSQLYRSGAVLWNVTTLPDFDVVSNLTVEECNGDVCIIRNVDAFDTALPSSLNLVGRVVKFTKVRYAAHPSKVFAENITVTGSLTFDGGLGAAQEEERWNESAITQKAKHTKKFGTLFEDMDDADDGPPPSGHLFGVVTRWSGGQGIVETGNRRLYYIRSAADFVQLIDSKSSSIRGAVVRFRVDKENRRNAQEVDVLSLAVRDLGCAAAALEEQGAPDPGGRGTRCRFHGNQRSSTDAEEPPADAEWVEGMVVTWSPLEAQGVIEGDNGIRYLIRDAEENIVDYNARKLLVGRGRRVRFIPSGIAGRLAANISLLDEESDEARIAEAELRGRESRLSEGNTEEAIASPMSTAYWINRMDKVGYDTTEVKRMQNKAITFEDDDDKDEKMLDSEDLFKKDHWFNDPRKNMRLPNSDVTAGNLALIGPASMMNIAMKAHDPKKLEKMKNKYYNRLTEPMKEYAWKQAKELAPKYEKRIKEAREKGEEPRFSFY</sequence>
<evidence type="ECO:0000313" key="3">
    <source>
        <dbReference type="EMBL" id="CCC96125.1"/>
    </source>
</evidence>
<dbReference type="VEuPathDB" id="TriTrypDB:TcIL3000.11.16370"/>
<dbReference type="EMBL" id="HE575324">
    <property type="protein sequence ID" value="CCC96125.1"/>
    <property type="molecule type" value="Genomic_DNA"/>
</dbReference>
<evidence type="ECO:0000256" key="1">
    <source>
        <dbReference type="SAM" id="Coils"/>
    </source>
</evidence>